<evidence type="ECO:0000313" key="2">
    <source>
        <dbReference type="EMBL" id="MDA5398147.1"/>
    </source>
</evidence>
<organism evidence="2 3">
    <name type="scientific">Hoeflea prorocentri</name>
    <dbReference type="NCBI Taxonomy" id="1922333"/>
    <lineage>
        <taxon>Bacteria</taxon>
        <taxon>Pseudomonadati</taxon>
        <taxon>Pseudomonadota</taxon>
        <taxon>Alphaproteobacteria</taxon>
        <taxon>Hyphomicrobiales</taxon>
        <taxon>Rhizobiaceae</taxon>
        <taxon>Hoeflea</taxon>
    </lineage>
</organism>
<protein>
    <recommendedName>
        <fullName evidence="4">DUF2125 domain-containing protein</fullName>
    </recommendedName>
</protein>
<gene>
    <name evidence="2" type="ORF">OQ273_06125</name>
</gene>
<feature type="chain" id="PRO_5040971453" description="DUF2125 domain-containing protein" evidence="1">
    <location>
        <begin position="22"/>
        <end position="678"/>
    </location>
</feature>
<reference evidence="2" key="1">
    <citation type="submission" date="2022-11" db="EMBL/GenBank/DDBJ databases">
        <title>Draft genome sequence of Hoeflea poritis E7-10 and Hoeflea prorocentri PM5-8, separated from scleractinian coral Porites lutea and marine dinoflagellate.</title>
        <authorList>
            <person name="Zhang G."/>
            <person name="Wei Q."/>
            <person name="Cai L."/>
        </authorList>
    </citation>
    <scope>NUCLEOTIDE SEQUENCE</scope>
    <source>
        <strain evidence="2">PM5-8</strain>
    </source>
</reference>
<dbReference type="Proteomes" id="UP001151234">
    <property type="component" value="Unassembled WGS sequence"/>
</dbReference>
<dbReference type="RefSeq" id="WP_267989586.1">
    <property type="nucleotide sequence ID" value="NZ_JAPJZI010000001.1"/>
</dbReference>
<dbReference type="AlphaFoldDB" id="A0A9X3UGM0"/>
<evidence type="ECO:0000313" key="3">
    <source>
        <dbReference type="Proteomes" id="UP001151234"/>
    </source>
</evidence>
<name>A0A9X3UGM0_9HYPH</name>
<dbReference type="EMBL" id="JAPJZI010000001">
    <property type="protein sequence ID" value="MDA5398147.1"/>
    <property type="molecule type" value="Genomic_DNA"/>
</dbReference>
<keyword evidence="3" id="KW-1185">Reference proteome</keyword>
<evidence type="ECO:0008006" key="4">
    <source>
        <dbReference type="Google" id="ProtNLM"/>
    </source>
</evidence>
<keyword evidence="1" id="KW-0732">Signal</keyword>
<proteinExistence type="predicted"/>
<comment type="caution">
    <text evidence="2">The sequence shown here is derived from an EMBL/GenBank/DDBJ whole genome shotgun (WGS) entry which is preliminary data.</text>
</comment>
<sequence length="678" mass="73164">MKKIIVSSFCLLVAGAQPGFAQDAGQEALDDWLQSYRDLGATASYETVHTSGDTLTVKGLEVSYSTTFTMPDSDAEDGDQTVSLSMSWKSPELTAQNLRANAGGYAADSLTLSNGSTIAAALDTEDEGGLKVNGTIDGYVVTDGRWPRLPRIAEDPERPFSRWLPLMQTVVQISYKEERAEQISFDISAGEAGDEFTMTTLIEDYAALDMSNGRLAEYGTGKISQETKVSGEGDDEDFTQTTTMASSRTTGLDFGAMLALFDPQMRGSEEYRTLIETSSVNGYREKSDFYSLIVDRSGYEDVAVRAPRTDLLAFLDTLATGEEPEVSALVLSVIDIYRSFAVGRMFADGLSVGYDMPPEAGSGQVGQILLEDLSADGLGEFSISSVSFDLGSEGAFDLGRFFIGDIEFPPFDPVETFLSDLDNLDDPDPLVVARLFTPRSVVMELAGLSVTGAMPQGDISLGRYFMELETTVPPMPTFVEIATEGLAIPIAALDDDEAIAAFRAAGIDTLRLDEKIRLRWDASTEDLIVENIVVELGDVGKVRASARFGGLTRLVMENPTSYQALIATLNVKDFELELINEGGFETAIALMAEDADVSENLMAELLLEQLRQALTVVDNDAFTDMVLSAAETFFDEPRNLSLTISPDTPVAVSQIAAGAMTAPQMLPDLLGATVEANR</sequence>
<feature type="signal peptide" evidence="1">
    <location>
        <begin position="1"/>
        <end position="21"/>
    </location>
</feature>
<accession>A0A9X3UGM0</accession>
<evidence type="ECO:0000256" key="1">
    <source>
        <dbReference type="SAM" id="SignalP"/>
    </source>
</evidence>